<comment type="similarity">
    <text evidence="10">Belongs to the ELO family.</text>
</comment>
<evidence type="ECO:0000256" key="7">
    <source>
        <dbReference type="ARBA" id="ARBA00023098"/>
    </source>
</evidence>
<protein>
    <recommendedName>
        <fullName evidence="10">Elongation of fatty acids protein</fullName>
        <ecNumber evidence="10">2.3.1.-</ecNumber>
    </recommendedName>
</protein>
<comment type="catalytic activity">
    <reaction evidence="10">
        <text>an acyl-CoA + malonyl-CoA + H(+) = a 3-oxoacyl-CoA + CO2 + CoA</text>
        <dbReference type="Rhea" id="RHEA:50252"/>
        <dbReference type="ChEBI" id="CHEBI:15378"/>
        <dbReference type="ChEBI" id="CHEBI:16526"/>
        <dbReference type="ChEBI" id="CHEBI:57287"/>
        <dbReference type="ChEBI" id="CHEBI:57384"/>
        <dbReference type="ChEBI" id="CHEBI:58342"/>
        <dbReference type="ChEBI" id="CHEBI:90726"/>
    </reaction>
    <physiologicalReaction direction="left-to-right" evidence="10">
        <dbReference type="Rhea" id="RHEA:50253"/>
    </physiologicalReaction>
</comment>
<comment type="caution">
    <text evidence="11">The sequence shown here is derived from an EMBL/GenBank/DDBJ whole genome shotgun (WGS) entry which is preliminary data.</text>
</comment>
<name>A0A1V9ZNI8_ACHHY</name>
<evidence type="ECO:0000256" key="4">
    <source>
        <dbReference type="ARBA" id="ARBA00022692"/>
    </source>
</evidence>
<dbReference type="AlphaFoldDB" id="A0A1V9ZNI8"/>
<dbReference type="STRING" id="1202772.A0A1V9ZNI8"/>
<gene>
    <name evidence="11" type="ORF">ACHHYP_05829</name>
</gene>
<keyword evidence="8 10" id="KW-0472">Membrane</keyword>
<feature type="transmembrane region" description="Helical" evidence="10">
    <location>
        <begin position="202"/>
        <end position="223"/>
    </location>
</feature>
<evidence type="ECO:0000256" key="2">
    <source>
        <dbReference type="ARBA" id="ARBA00022516"/>
    </source>
</evidence>
<feature type="transmembrane region" description="Helical" evidence="10">
    <location>
        <begin position="23"/>
        <end position="44"/>
    </location>
</feature>
<dbReference type="GO" id="GO:0009922">
    <property type="term" value="F:fatty acid elongase activity"/>
    <property type="evidence" value="ECO:0007669"/>
    <property type="project" value="InterPro"/>
</dbReference>
<dbReference type="EC" id="2.3.1.-" evidence="10"/>
<dbReference type="Proteomes" id="UP000243579">
    <property type="component" value="Unassembled WGS sequence"/>
</dbReference>
<dbReference type="OrthoDB" id="10259681at2759"/>
<keyword evidence="4 10" id="KW-0812">Transmembrane</keyword>
<dbReference type="GO" id="GO:0019367">
    <property type="term" value="P:fatty acid elongation, saturated fatty acid"/>
    <property type="evidence" value="ECO:0007669"/>
    <property type="project" value="TreeGrafter"/>
</dbReference>
<dbReference type="PANTHER" id="PTHR11157">
    <property type="entry name" value="FATTY ACID ACYL TRANSFERASE-RELATED"/>
    <property type="match status" value="1"/>
</dbReference>
<keyword evidence="7 10" id="KW-0443">Lipid metabolism</keyword>
<feature type="transmembrane region" description="Helical" evidence="10">
    <location>
        <begin position="64"/>
        <end position="85"/>
    </location>
</feature>
<dbReference type="GO" id="GO:0042761">
    <property type="term" value="P:very long-chain fatty acid biosynthetic process"/>
    <property type="evidence" value="ECO:0007669"/>
    <property type="project" value="TreeGrafter"/>
</dbReference>
<dbReference type="GO" id="GO:0034625">
    <property type="term" value="P:fatty acid elongation, monounsaturated fatty acid"/>
    <property type="evidence" value="ECO:0007669"/>
    <property type="project" value="TreeGrafter"/>
</dbReference>
<evidence type="ECO:0000256" key="6">
    <source>
        <dbReference type="ARBA" id="ARBA00022989"/>
    </source>
</evidence>
<keyword evidence="6 10" id="KW-1133">Transmembrane helix</keyword>
<evidence type="ECO:0000256" key="10">
    <source>
        <dbReference type="RuleBase" id="RU361115"/>
    </source>
</evidence>
<proteinExistence type="inferred from homology"/>
<accession>A0A1V9ZNI8</accession>
<keyword evidence="9 10" id="KW-0275">Fatty acid biosynthesis</keyword>
<organism evidence="11 12">
    <name type="scientific">Achlya hypogyna</name>
    <name type="common">Oomycete</name>
    <name type="synonym">Protoachlya hypogyna</name>
    <dbReference type="NCBI Taxonomy" id="1202772"/>
    <lineage>
        <taxon>Eukaryota</taxon>
        <taxon>Sar</taxon>
        <taxon>Stramenopiles</taxon>
        <taxon>Oomycota</taxon>
        <taxon>Saprolegniomycetes</taxon>
        <taxon>Saprolegniales</taxon>
        <taxon>Achlyaceae</taxon>
        <taxon>Achlya</taxon>
    </lineage>
</organism>
<keyword evidence="3 10" id="KW-0808">Transferase</keyword>
<sequence length="268" mass="30522">MSSAVLAYYDEVVTPFFVASGPLVPVGAVALYLALSGPLCRLVVKVFNLEMSEADKKARKRGAFVTYLSVVHNFILAVYSGWTFINTAPIFYSTFVEHGFMGAVCDTGNSTWPRIGWWVTHFYISKYYEFIDSWIVYLKGDKPIFLQTFHHAGIVVMMYGMVITESAFSGMVTTTFNSFIHTIMYTYYLAAVLGYRSPYAKYLTMAQLTQFLVGISISIPSYFRPGCFSTDDKFYSLASMHLYTVALVFLFYRFFRGRYKKVAIKKTN</sequence>
<keyword evidence="12" id="KW-1185">Reference proteome</keyword>
<evidence type="ECO:0000256" key="8">
    <source>
        <dbReference type="ARBA" id="ARBA00023136"/>
    </source>
</evidence>
<dbReference type="InterPro" id="IPR002076">
    <property type="entry name" value="ELO_fam"/>
</dbReference>
<evidence type="ECO:0000313" key="11">
    <source>
        <dbReference type="EMBL" id="OQR99543.1"/>
    </source>
</evidence>
<reference evidence="11 12" key="1">
    <citation type="journal article" date="2014" name="Genome Biol. Evol.">
        <title>The secreted proteins of Achlya hypogyna and Thraustotheca clavata identify the ancestral oomycete secretome and reveal gene acquisitions by horizontal gene transfer.</title>
        <authorList>
            <person name="Misner I."/>
            <person name="Blouin N."/>
            <person name="Leonard G."/>
            <person name="Richards T.A."/>
            <person name="Lane C.E."/>
        </authorList>
    </citation>
    <scope>NUCLEOTIDE SEQUENCE [LARGE SCALE GENOMIC DNA]</scope>
    <source>
        <strain evidence="11 12">ATCC 48635</strain>
    </source>
</reference>
<keyword evidence="2 10" id="KW-0444">Lipid biosynthesis</keyword>
<dbReference type="Pfam" id="PF01151">
    <property type="entry name" value="ELO"/>
    <property type="match status" value="1"/>
</dbReference>
<feature type="transmembrane region" description="Helical" evidence="10">
    <location>
        <begin position="235"/>
        <end position="255"/>
    </location>
</feature>
<evidence type="ECO:0000256" key="3">
    <source>
        <dbReference type="ARBA" id="ARBA00022679"/>
    </source>
</evidence>
<evidence type="ECO:0000313" key="12">
    <source>
        <dbReference type="Proteomes" id="UP000243579"/>
    </source>
</evidence>
<dbReference type="GO" id="GO:0005789">
    <property type="term" value="C:endoplasmic reticulum membrane"/>
    <property type="evidence" value="ECO:0007669"/>
    <property type="project" value="TreeGrafter"/>
</dbReference>
<evidence type="ECO:0000256" key="1">
    <source>
        <dbReference type="ARBA" id="ARBA00004141"/>
    </source>
</evidence>
<dbReference type="GO" id="GO:0034626">
    <property type="term" value="P:fatty acid elongation, polyunsaturated fatty acid"/>
    <property type="evidence" value="ECO:0007669"/>
    <property type="project" value="TreeGrafter"/>
</dbReference>
<comment type="subcellular location">
    <subcellularLocation>
        <location evidence="1">Membrane</location>
        <topology evidence="1">Multi-pass membrane protein</topology>
    </subcellularLocation>
</comment>
<evidence type="ECO:0000256" key="9">
    <source>
        <dbReference type="ARBA" id="ARBA00023160"/>
    </source>
</evidence>
<dbReference type="PANTHER" id="PTHR11157:SF169">
    <property type="entry name" value="ELONGATION OF FATTY ACIDS PROTEIN"/>
    <property type="match status" value="1"/>
</dbReference>
<dbReference type="GO" id="GO:0030148">
    <property type="term" value="P:sphingolipid biosynthetic process"/>
    <property type="evidence" value="ECO:0007669"/>
    <property type="project" value="TreeGrafter"/>
</dbReference>
<keyword evidence="5 10" id="KW-0276">Fatty acid metabolism</keyword>
<evidence type="ECO:0000256" key="5">
    <source>
        <dbReference type="ARBA" id="ARBA00022832"/>
    </source>
</evidence>
<dbReference type="EMBL" id="JNBR01000054">
    <property type="protein sequence ID" value="OQR99543.1"/>
    <property type="molecule type" value="Genomic_DNA"/>
</dbReference>
<feature type="transmembrane region" description="Helical" evidence="10">
    <location>
        <begin position="167"/>
        <end position="190"/>
    </location>
</feature>